<comment type="caution">
    <text evidence="8">The sequence shown here is derived from an EMBL/GenBank/DDBJ whole genome shotgun (WGS) entry which is preliminary data.</text>
</comment>
<keyword evidence="2" id="KW-0547">Nucleotide-binding</keyword>
<keyword evidence="5" id="KW-0812">Transmembrane</keyword>
<evidence type="ECO:0008006" key="10">
    <source>
        <dbReference type="Google" id="ProtNLM"/>
    </source>
</evidence>
<evidence type="ECO:0000313" key="8">
    <source>
        <dbReference type="EMBL" id="OGK22943.1"/>
    </source>
</evidence>
<dbReference type="EMBL" id="MFZM01000030">
    <property type="protein sequence ID" value="OGK22943.1"/>
    <property type="molecule type" value="Genomic_DNA"/>
</dbReference>
<feature type="domain" description="AAA+ ATPase" evidence="6">
    <location>
        <begin position="221"/>
        <end position="494"/>
    </location>
</feature>
<dbReference type="GO" id="GO:0005737">
    <property type="term" value="C:cytoplasm"/>
    <property type="evidence" value="ECO:0007669"/>
    <property type="project" value="TreeGrafter"/>
</dbReference>
<dbReference type="InterPro" id="IPR003593">
    <property type="entry name" value="AAA+_ATPase"/>
</dbReference>
<keyword evidence="3" id="KW-0067">ATP-binding</keyword>
<keyword evidence="5" id="KW-0472">Membrane</keyword>
<dbReference type="Gene3D" id="3.40.50.300">
    <property type="entry name" value="P-loop containing nucleotide triphosphate hydrolases"/>
    <property type="match status" value="2"/>
</dbReference>
<dbReference type="InterPro" id="IPR027417">
    <property type="entry name" value="P-loop_NTPase"/>
</dbReference>
<dbReference type="PANTHER" id="PTHR11638:SF18">
    <property type="entry name" value="HEAT SHOCK PROTEIN 104"/>
    <property type="match status" value="1"/>
</dbReference>
<dbReference type="InterPro" id="IPR050130">
    <property type="entry name" value="ClpA_ClpB"/>
</dbReference>
<dbReference type="PANTHER" id="PTHR11638">
    <property type="entry name" value="ATP-DEPENDENT CLP PROTEASE"/>
    <property type="match status" value="1"/>
</dbReference>
<dbReference type="PRINTS" id="PR00300">
    <property type="entry name" value="CLPPROTEASEA"/>
</dbReference>
<protein>
    <recommendedName>
        <fullName evidence="10">Sigma-54 factor interaction domain-containing protein</fullName>
    </recommendedName>
</protein>
<proteinExistence type="predicted"/>
<dbReference type="InterPro" id="IPR003959">
    <property type="entry name" value="ATPase_AAA_core"/>
</dbReference>
<dbReference type="GO" id="GO:0005524">
    <property type="term" value="F:ATP binding"/>
    <property type="evidence" value="ECO:0007669"/>
    <property type="project" value="UniProtKB-KW"/>
</dbReference>
<keyword evidence="5" id="KW-1133">Transmembrane helix</keyword>
<feature type="domain" description="Clp ATPase C-terminal" evidence="7">
    <location>
        <begin position="664"/>
        <end position="745"/>
    </location>
</feature>
<evidence type="ECO:0000256" key="3">
    <source>
        <dbReference type="ARBA" id="ARBA00022840"/>
    </source>
</evidence>
<evidence type="ECO:0000256" key="5">
    <source>
        <dbReference type="SAM" id="Phobius"/>
    </source>
</evidence>
<organism evidence="8 9">
    <name type="scientific">Candidatus Roizmanbacteria bacterium RIFCSPHIGHO2_02_FULL_37_24</name>
    <dbReference type="NCBI Taxonomy" id="1802037"/>
    <lineage>
        <taxon>Bacteria</taxon>
        <taxon>Candidatus Roizmaniibacteriota</taxon>
    </lineage>
</organism>
<gene>
    <name evidence="8" type="ORF">A3C24_03740</name>
</gene>
<feature type="transmembrane region" description="Helical" evidence="5">
    <location>
        <begin position="82"/>
        <end position="115"/>
    </location>
</feature>
<evidence type="ECO:0000313" key="9">
    <source>
        <dbReference type="Proteomes" id="UP000177159"/>
    </source>
</evidence>
<dbReference type="CDD" id="cd19499">
    <property type="entry name" value="RecA-like_ClpB_Hsp104-like"/>
    <property type="match status" value="1"/>
</dbReference>
<dbReference type="Pfam" id="PF17871">
    <property type="entry name" value="AAA_lid_9"/>
    <property type="match status" value="1"/>
</dbReference>
<evidence type="ECO:0000256" key="4">
    <source>
        <dbReference type="ARBA" id="ARBA00023186"/>
    </source>
</evidence>
<keyword evidence="1" id="KW-0677">Repeat</keyword>
<dbReference type="InterPro" id="IPR019489">
    <property type="entry name" value="Clp_ATPase_C"/>
</dbReference>
<evidence type="ECO:0000256" key="1">
    <source>
        <dbReference type="ARBA" id="ARBA00022737"/>
    </source>
</evidence>
<dbReference type="Proteomes" id="UP000177159">
    <property type="component" value="Unassembled WGS sequence"/>
</dbReference>
<dbReference type="SMART" id="SM01086">
    <property type="entry name" value="ClpB_D2-small"/>
    <property type="match status" value="1"/>
</dbReference>
<dbReference type="AlphaFoldDB" id="A0A1F7GVN2"/>
<dbReference type="GO" id="GO:0016887">
    <property type="term" value="F:ATP hydrolysis activity"/>
    <property type="evidence" value="ECO:0007669"/>
    <property type="project" value="InterPro"/>
</dbReference>
<dbReference type="Gene3D" id="1.10.8.60">
    <property type="match status" value="2"/>
</dbReference>
<evidence type="ECO:0000256" key="2">
    <source>
        <dbReference type="ARBA" id="ARBA00022741"/>
    </source>
</evidence>
<dbReference type="GO" id="GO:0034605">
    <property type="term" value="P:cellular response to heat"/>
    <property type="evidence" value="ECO:0007669"/>
    <property type="project" value="TreeGrafter"/>
</dbReference>
<evidence type="ECO:0000259" key="6">
    <source>
        <dbReference type="SMART" id="SM00382"/>
    </source>
</evidence>
<sequence>MHDNLVTYANKKLHNTHTAIINLFIFLPYFFSVERLLKSLFAPWKNIVIKKTRAGFSMNEFTERITNNIVSRFMGLWIRSTILFAYVVVQICYVLLLPIGYLMVIIFLPLAYLFYKAQPSPDQEKQRAYNDFMKRHLTDESSRQEVDEWFQIYFRDLHKNPWWSLDRLMSNPPLGRNLASGFTPTLDQYATELTTAQPHYKHLIGRKEELDRVQQVLAKTGESNALLVGEEGIGRQTIVEALSSAIYGGKCNPLLAYKRVMQIDMEKILAGSTDFVQREEILGNIFKEAADAKNIIVMIPNLHEYVSDEEDKINLTNVITKYAQLPTLQFIATTTPYFYQKYIYQNQMIAQLFDKIDVVEVTPEQAIKILRDVAVEFEKRNQVAITFAALKQAVDMAQRFMTSAPLPENAIELLDEASVYTQSHLKSTAVTPHVINTLIQQKTHVPTEITEDIKQKLLNLEVSLRNRVIAQDEALQKLAAALRKSVVLAGSRKKPLASFLLLGPTGVGKTETAKAITEVFFNDIKNMIRFDMSLYQSKHDISKLIGSSETNEPGLLTQSVREQQYGTLLLDELEKADHDLINIFLTILDEGYYTDGFGKRVDCTNLIVIATSNAGADFIYQKTQEGGEALQTLSTQLIDHLVAAHIFAPEFLNRFDGVVVYKPLSSGTVTLIAQKILESMKNDIQSKHHITLQFSQEFIEKLIQQGYDPRFGARNMQRIIRDEVEDKVAKLVLEGQVTHNQAITF</sequence>
<feature type="transmembrane region" description="Helical" evidence="5">
    <location>
        <begin position="20"/>
        <end position="37"/>
    </location>
</feature>
<feature type="domain" description="AAA+ ATPase" evidence="6">
    <location>
        <begin position="495"/>
        <end position="644"/>
    </location>
</feature>
<dbReference type="InterPro" id="IPR001270">
    <property type="entry name" value="ClpA/B"/>
</dbReference>
<keyword evidence="4" id="KW-0143">Chaperone</keyword>
<accession>A0A1F7GVN2</accession>
<evidence type="ECO:0000259" key="7">
    <source>
        <dbReference type="SMART" id="SM01086"/>
    </source>
</evidence>
<dbReference type="InterPro" id="IPR041546">
    <property type="entry name" value="ClpA/ClpB_AAA_lid"/>
</dbReference>
<reference evidence="8 9" key="1">
    <citation type="journal article" date="2016" name="Nat. Commun.">
        <title>Thousands of microbial genomes shed light on interconnected biogeochemical processes in an aquifer system.</title>
        <authorList>
            <person name="Anantharaman K."/>
            <person name="Brown C.T."/>
            <person name="Hug L.A."/>
            <person name="Sharon I."/>
            <person name="Castelle C.J."/>
            <person name="Probst A.J."/>
            <person name="Thomas B.C."/>
            <person name="Singh A."/>
            <person name="Wilkins M.J."/>
            <person name="Karaoz U."/>
            <person name="Brodie E.L."/>
            <person name="Williams K.H."/>
            <person name="Hubbard S.S."/>
            <person name="Banfield J.F."/>
        </authorList>
    </citation>
    <scope>NUCLEOTIDE SEQUENCE [LARGE SCALE GENOMIC DNA]</scope>
</reference>
<name>A0A1F7GVN2_9BACT</name>
<dbReference type="Pfam" id="PF07724">
    <property type="entry name" value="AAA_2"/>
    <property type="match status" value="1"/>
</dbReference>
<dbReference type="SUPFAM" id="SSF52540">
    <property type="entry name" value="P-loop containing nucleoside triphosphate hydrolases"/>
    <property type="match status" value="2"/>
</dbReference>
<dbReference type="Pfam" id="PF10431">
    <property type="entry name" value="ClpB_D2-small"/>
    <property type="match status" value="1"/>
</dbReference>
<dbReference type="SMART" id="SM00382">
    <property type="entry name" value="AAA"/>
    <property type="match status" value="2"/>
</dbReference>